<organism evidence="2 3">
    <name type="scientific">miscellaneous Crenarchaeota group-1 archaeon SG8-32-3</name>
    <dbReference type="NCBI Taxonomy" id="1685125"/>
    <lineage>
        <taxon>Archaea</taxon>
        <taxon>Candidatus Bathyarchaeota</taxon>
        <taxon>MCG-1</taxon>
    </lineage>
</organism>
<accession>A0A0M0BV16</accession>
<protein>
    <recommendedName>
        <fullName evidence="4">Major facilitator superfamily (MFS) profile domain-containing protein</fullName>
    </recommendedName>
</protein>
<dbReference type="EMBL" id="LFWV01000008">
    <property type="protein sequence ID" value="KON32215.1"/>
    <property type="molecule type" value="Genomic_DNA"/>
</dbReference>
<feature type="transmembrane region" description="Helical" evidence="1">
    <location>
        <begin position="44"/>
        <end position="62"/>
    </location>
</feature>
<proteinExistence type="predicted"/>
<reference evidence="3" key="1">
    <citation type="submission" date="2015-06" db="EMBL/GenBank/DDBJ databases">
        <title>New insights into the roles of widespread benthic archaea in carbon and nitrogen cycling.</title>
        <authorList>
            <person name="Lazar C.S."/>
            <person name="Baker B.J."/>
            <person name="Seitz K.W."/>
            <person name="Hyde A.S."/>
            <person name="Dick G.J."/>
            <person name="Hinrichs K.-U."/>
            <person name="Teske A.P."/>
        </authorList>
    </citation>
    <scope>NUCLEOTIDE SEQUENCE [LARGE SCALE GENOMIC DNA]</scope>
</reference>
<keyword evidence="1" id="KW-0472">Membrane</keyword>
<dbReference type="AlphaFoldDB" id="A0A0M0BV16"/>
<name>A0A0M0BV16_9ARCH</name>
<feature type="transmembrane region" description="Helical" evidence="1">
    <location>
        <begin position="15"/>
        <end position="32"/>
    </location>
</feature>
<keyword evidence="1" id="KW-1133">Transmembrane helix</keyword>
<gene>
    <name evidence="2" type="ORF">AC478_00935</name>
</gene>
<evidence type="ECO:0008006" key="4">
    <source>
        <dbReference type="Google" id="ProtNLM"/>
    </source>
</evidence>
<evidence type="ECO:0000313" key="2">
    <source>
        <dbReference type="EMBL" id="KON32215.1"/>
    </source>
</evidence>
<dbReference type="Proteomes" id="UP000054016">
    <property type="component" value="Unassembled WGS sequence"/>
</dbReference>
<evidence type="ECO:0000256" key="1">
    <source>
        <dbReference type="SAM" id="Phobius"/>
    </source>
</evidence>
<comment type="caution">
    <text evidence="2">The sequence shown here is derived from an EMBL/GenBank/DDBJ whole genome shotgun (WGS) entry which is preliminary data.</text>
</comment>
<sequence>MSEGDTFWVSLAEKFFGFLLTIVGALFLYFTLTSTAALGGFTGLFGFLSVVVLIIGLFLLIVRPPE</sequence>
<evidence type="ECO:0000313" key="3">
    <source>
        <dbReference type="Proteomes" id="UP000054016"/>
    </source>
</evidence>
<keyword evidence="1" id="KW-0812">Transmembrane</keyword>